<dbReference type="InterPro" id="IPR050312">
    <property type="entry name" value="IolE/XylAMocC-like"/>
</dbReference>
<reference evidence="2 3" key="1">
    <citation type="submission" date="2016-05" db="EMBL/GenBank/DDBJ databases">
        <title>Complete Genome and Methylome Analysis of Psychrotrophic Bacterial Isolates from Antarctic Lake Untersee.</title>
        <authorList>
            <person name="Fomenkov A."/>
            <person name="Akimov V.N."/>
            <person name="Vasilyeva L.V."/>
            <person name="Andersen D."/>
            <person name="Vincze T."/>
            <person name="Roberts R.J."/>
        </authorList>
    </citation>
    <scope>NUCLEOTIDE SEQUENCE [LARGE SCALE GENOMIC DNA]</scope>
    <source>
        <strain evidence="2 3">U14-5</strain>
    </source>
</reference>
<proteinExistence type="predicted"/>
<evidence type="ECO:0000313" key="2">
    <source>
        <dbReference type="EMBL" id="APT55763.1"/>
    </source>
</evidence>
<dbReference type="SUPFAM" id="SSF51658">
    <property type="entry name" value="Xylose isomerase-like"/>
    <property type="match status" value="1"/>
</dbReference>
<dbReference type="RefSeq" id="WP_075796734.1">
    <property type="nucleotide sequence ID" value="NZ_CP015583.1"/>
</dbReference>
<dbReference type="PANTHER" id="PTHR12110">
    <property type="entry name" value="HYDROXYPYRUVATE ISOMERASE"/>
    <property type="match status" value="1"/>
</dbReference>
<keyword evidence="2" id="KW-0413">Isomerase</keyword>
<dbReference type="InterPro" id="IPR013022">
    <property type="entry name" value="Xyl_isomerase-like_TIM-brl"/>
</dbReference>
<dbReference type="GO" id="GO:0016853">
    <property type="term" value="F:isomerase activity"/>
    <property type="evidence" value="ECO:0007669"/>
    <property type="project" value="UniProtKB-KW"/>
</dbReference>
<dbReference type="KEGG" id="rgi:RGI145_00100"/>
<dbReference type="Proteomes" id="UP000185494">
    <property type="component" value="Chromosome 1"/>
</dbReference>
<dbReference type="AlphaFoldDB" id="A0A1L7AAK5"/>
<dbReference type="eggNOG" id="COG1082">
    <property type="taxonomic scope" value="Bacteria"/>
</dbReference>
<evidence type="ECO:0000313" key="3">
    <source>
        <dbReference type="Proteomes" id="UP000185494"/>
    </source>
</evidence>
<dbReference type="EMBL" id="CP015583">
    <property type="protein sequence ID" value="APT55763.1"/>
    <property type="molecule type" value="Genomic_DNA"/>
</dbReference>
<organism evidence="2 3">
    <name type="scientific">Roseomonas gilardii</name>
    <dbReference type="NCBI Taxonomy" id="257708"/>
    <lineage>
        <taxon>Bacteria</taxon>
        <taxon>Pseudomonadati</taxon>
        <taxon>Pseudomonadota</taxon>
        <taxon>Alphaproteobacteria</taxon>
        <taxon>Acetobacterales</taxon>
        <taxon>Roseomonadaceae</taxon>
        <taxon>Roseomonas</taxon>
    </lineage>
</organism>
<dbReference type="Pfam" id="PF01261">
    <property type="entry name" value="AP_endonuc_2"/>
    <property type="match status" value="1"/>
</dbReference>
<dbReference type="STRING" id="257708.RGI145_00100"/>
<accession>A0A1L7AAK5</accession>
<dbReference type="Gene3D" id="3.20.20.150">
    <property type="entry name" value="Divalent-metal-dependent TIM barrel enzymes"/>
    <property type="match status" value="1"/>
</dbReference>
<name>A0A1L7AAK5_9PROT</name>
<sequence length="264" mass="30011">MRRAFSTLGCAELALEDVLALAARHGIPCVELRALEGTVDLPALFGRRYGSPERLAAWLTDAPARVAAIGTSLRLIGNGPEDRETFLRFLPWAEAMGVDSLRVFDGGRIGDAAGLDEARETLAWWRHLRRERGWRVEIAVETHDALADPAVLRRFLEMEPGCPILWDSHHTWRKGGAHPVEMWRLLRPHVAHIHVKDSVSRPSERFDYSYVLPGEGEFPMEALMAALRADGYAGLLSLEWERLWHRDLPDLETALETAERRRWW</sequence>
<evidence type="ECO:0000259" key="1">
    <source>
        <dbReference type="Pfam" id="PF01261"/>
    </source>
</evidence>
<dbReference type="InterPro" id="IPR036237">
    <property type="entry name" value="Xyl_isomerase-like_sf"/>
</dbReference>
<gene>
    <name evidence="2" type="ORF">RGI145_00100</name>
</gene>
<feature type="domain" description="Xylose isomerase-like TIM barrel" evidence="1">
    <location>
        <begin position="19"/>
        <end position="249"/>
    </location>
</feature>
<protein>
    <submittedName>
        <fullName evidence="2">Sugar phosphate isomerase</fullName>
    </submittedName>
</protein>